<evidence type="ECO:0000313" key="2">
    <source>
        <dbReference type="EMBL" id="MFC5190274.1"/>
    </source>
</evidence>
<dbReference type="EMBL" id="JBHSKS010000001">
    <property type="protein sequence ID" value="MFC5190274.1"/>
    <property type="molecule type" value="Genomic_DNA"/>
</dbReference>
<dbReference type="CDD" id="cd00146">
    <property type="entry name" value="PKD"/>
    <property type="match status" value="1"/>
</dbReference>
<dbReference type="InterPro" id="IPR013320">
    <property type="entry name" value="ConA-like_dom_sf"/>
</dbReference>
<dbReference type="RefSeq" id="WP_377911190.1">
    <property type="nucleotide sequence ID" value="NZ_JBHSKS010000001.1"/>
</dbReference>
<dbReference type="SUPFAM" id="SSF49899">
    <property type="entry name" value="Concanavalin A-like lectins/glucanases"/>
    <property type="match status" value="1"/>
</dbReference>
<dbReference type="Proteomes" id="UP001596163">
    <property type="component" value="Unassembled WGS sequence"/>
</dbReference>
<reference evidence="3" key="1">
    <citation type="journal article" date="2019" name="Int. J. Syst. Evol. Microbiol.">
        <title>The Global Catalogue of Microorganisms (GCM) 10K type strain sequencing project: providing services to taxonomists for standard genome sequencing and annotation.</title>
        <authorList>
            <consortium name="The Broad Institute Genomics Platform"/>
            <consortium name="The Broad Institute Genome Sequencing Center for Infectious Disease"/>
            <person name="Wu L."/>
            <person name="Ma J."/>
        </authorList>
    </citation>
    <scope>NUCLEOTIDE SEQUENCE [LARGE SCALE GENOMIC DNA]</scope>
    <source>
        <strain evidence="3">CGMCC 1.7030</strain>
    </source>
</reference>
<feature type="domain" description="PKD" evidence="1">
    <location>
        <begin position="2208"/>
        <end position="2270"/>
    </location>
</feature>
<organism evidence="2 3">
    <name type="scientific">Algoriphagus aquatilis</name>
    <dbReference type="NCBI Taxonomy" id="490186"/>
    <lineage>
        <taxon>Bacteria</taxon>
        <taxon>Pseudomonadati</taxon>
        <taxon>Bacteroidota</taxon>
        <taxon>Cytophagia</taxon>
        <taxon>Cytophagales</taxon>
        <taxon>Cyclobacteriaceae</taxon>
        <taxon>Algoriphagus</taxon>
    </lineage>
</organism>
<dbReference type="Pfam" id="PF13585">
    <property type="entry name" value="CHU_C"/>
    <property type="match status" value="1"/>
</dbReference>
<dbReference type="InterPro" id="IPR022409">
    <property type="entry name" value="PKD/Chitinase_dom"/>
</dbReference>
<dbReference type="SMART" id="SM00089">
    <property type="entry name" value="PKD"/>
    <property type="match status" value="1"/>
</dbReference>
<dbReference type="Pfam" id="PF13573">
    <property type="entry name" value="SprB"/>
    <property type="match status" value="2"/>
</dbReference>
<dbReference type="Gene3D" id="2.60.40.10">
    <property type="entry name" value="Immunoglobulins"/>
    <property type="match status" value="1"/>
</dbReference>
<dbReference type="InterPro" id="IPR000601">
    <property type="entry name" value="PKD_dom"/>
</dbReference>
<name>A0ABW0BTF2_9BACT</name>
<dbReference type="SUPFAM" id="SSF49299">
    <property type="entry name" value="PKD domain"/>
    <property type="match status" value="1"/>
</dbReference>
<dbReference type="Pfam" id="PF18911">
    <property type="entry name" value="PKD_4"/>
    <property type="match status" value="1"/>
</dbReference>
<dbReference type="PROSITE" id="PS50093">
    <property type="entry name" value="PKD"/>
    <property type="match status" value="1"/>
</dbReference>
<comment type="caution">
    <text evidence="2">The sequence shown here is derived from an EMBL/GenBank/DDBJ whole genome shotgun (WGS) entry which is preliminary data.</text>
</comment>
<dbReference type="InterPro" id="IPR025667">
    <property type="entry name" value="SprB_repeat"/>
</dbReference>
<proteinExistence type="predicted"/>
<evidence type="ECO:0000313" key="3">
    <source>
        <dbReference type="Proteomes" id="UP001596163"/>
    </source>
</evidence>
<keyword evidence="3" id="KW-1185">Reference proteome</keyword>
<accession>A0ABW0BTF2</accession>
<protein>
    <submittedName>
        <fullName evidence="2">PKD domain-containing protein</fullName>
    </submittedName>
</protein>
<dbReference type="InterPro" id="IPR013783">
    <property type="entry name" value="Ig-like_fold"/>
</dbReference>
<dbReference type="Gene3D" id="2.60.120.200">
    <property type="match status" value="1"/>
</dbReference>
<dbReference type="InterPro" id="IPR035986">
    <property type="entry name" value="PKD_dom_sf"/>
</dbReference>
<sequence>MQFLWHIGMRKKSTPPSERLAFCQKAILSLLLGLFIFSYGSSQTVIIPRDGFPYCEPFTKSSTRANTVFDGTPNKAFLTAATGLDVEGDGFLQLTDNSTDQRGYVFIDLPFSSAYGIKVSFEYFAYGGINPPAYADGISFFMFDGNIGPSTFQIGGLGGSLGYAPWRRNANTTLIPDQPGLKGGYIGIGFDAFRNWGNEYEGRFGGFKNSSSLMFGPVPDERQYYNSIAIRGPESSNYKFIDGKRTYSRSFLNEEQVAVYSDPINSIYYLFDGLDPLDYLARRFKIGSVNKAEECSQDGYRKVFIDLAPTGGGNYLLTVDMLVNNGGTLRLENIFNKVPYNFPAPKNLKIGFAASTGTPNTNFHQIRNVTAEVSDYLSIPIPEVENLSAEVCEGDANLFEFDVNLKSENSFVRCVQLFESNPGPPNNSAPTGGNPSLTNCGLSNVCIERCNPLNNSKYIPGKGTFTVELAELNSGNFDDERFSASVRFVPDPGFVGTAQVYYQVLDNYGLLSFAKTITVTSNPDPIKIQDPTIVNPSCNGQNDGQISSLIVGDLVNGFDYEWIYNGVSQGKSNATVTSLTADGKATFSLSNINIGTYTLKVWNPSDNGRCEFSFSVPITQEKGTPVEVEVNDKVICEGQVVDFNPVINPAFGNDSGAKFFWYTSANRVGGPITNGSTRVIDGKTISFKITNDRVIEISGLTPNGSTPKSYQFFVEAQSASNPSGNFCPYIGDVLAVAKVTVFPPINFTATKVSDDWCLDGGGRISATVSNPSSPISYTLLNGTGNVVSTNTTGQFPGLSKGTYEVFATSSNPSCTSVSIPLTIDGPNSDLSLVFGSVQNSFCNLPNGVFDFTLSGGNLPYTIKVDGSSISSLTPAGNLYTITNLSSGSHTLEIIDAKGCVELRQFQINADPLPSFNTTSDEICVGEDAVIEPVIVNQSSSTPVFSWYASDGAGGYLPITNSSTFNGAKFSINPSTSVLTVSGLAASATPYTYYLQVTGSKTCNSAYLPAQIKVNAGPALSPPSLKMVECFGQSTGAIQAAVTAGNLTDFQFSLTGNNGVNIPFTSNSGLFQNLLAGIYTLSIKNSSGCITSISAIEITQPAELKIGSKDVSDATCGENNGTWTVEVTGGTLKPGDNYQLTFDGQPVAGLGANFITNSPGNYTVKGISPGTHTIDVKDSNNCSISISQLFLARPVPKFETEDLVICEGQTGVLIPQIVDQAGSTPTFSWSLEDPSKPGSFITINSGDKIGSVTYTISNGQLTVEGLAPQAAPYIYYLSVSGNLVCPASPIPAEIKVVKNPEATFEIEKVSCFGASDGAIRLLSSTPSTDLTYTLVEKEQSNSTGIFSGLQAGSYTIAVKNLSGCEITVPLEVPQPTAAIQINKPDILRSSCDLENGSIENLVISGGWGNYTVTWKKGSLTGTAITGSATEVKNLGPGIYYLIIKDEEGCEVSFSFVIEESSDPEYALVPPINVCLGQVVSIRPVHLAPNPNLPPAAPTEVQWYTGPGKTGLISNGADPSTPSISYTIDDTDWLNPKLEVTGLPVGVHDFYFYVVCTGKESKIEVTVYEVPKVELELTPITCFGNTNGKVKITSGALPVYTYTVNGGATLSQTAFEALNLGAGVYNLEVNTPAGCVQKTTFEVLGPSAALSSTTMTKVDPGCNAPNGKLEFTLNGGWLPYTLEVIKNGTSLGTQTTSASAVVLNGYTSGVYQVKVSDARGCTITTNTVTLVDGPSQIAVQDAEICVGGTAVLTPTIDPVAPGAVFNWYLDAGLTQKINSSATPAADGRVYLIEGTGVLSISNLPARVAPYVYYVKATGPGVCTGFVERVEVKVFDLPLVSSVIKNEVCFGDGGEITVLATGGSGNYSYSLNGGPFGTTNTLKVPIGNYQVEVRTKEGCAVILSGLLVSGPTSSLTATDLQQDSPTCGQSNGAVRFQILGGYSPYTVSWMKDGVISGSQNVAGPGQATVSNLGVGNYTFQVRDNSGCLVGLPNSFTLVEVPTVISISDDKICEGELAELIPSLPQNITNPIYSWSFDAGGNSKISDGMTLDGARFNISSSGVLTIEGLKGTANPYKYYITASGNGICNVSPKEVKVQVFSYPNLRVSNPSVVCDPKGTVDLTDYIEGFNPSIYDYSVLSPSGGSMQLNELENVSFSGDYRVSSSIKGSGCWNQPLRIRVLIADELLKAEFNYEVDLGNGILIPNAEVQIQENVQFYDFSLGKAIIWNWDFGDGKTSTAQNPTHQYQNKGTYTVSLQVIDSLGCISTFERLIVVSDDYRIMVPNAFTPEGVKNKTFKPYTRGIASMEFYIFNTWGELLYKSESLEDQGWDGMHNGKPAQNGNYVYRGKFTSRSGEISERSGVFVLIR</sequence>
<evidence type="ECO:0000259" key="1">
    <source>
        <dbReference type="PROSITE" id="PS50093"/>
    </source>
</evidence>
<gene>
    <name evidence="2" type="ORF">ACFPIK_00740</name>
</gene>